<keyword evidence="4" id="KW-1185">Reference proteome</keyword>
<protein>
    <submittedName>
        <fullName evidence="3">Homing endonuclease</fullName>
    </submittedName>
</protein>
<dbReference type="Gene3D" id="3.10.28.10">
    <property type="entry name" value="Homing endonucleases"/>
    <property type="match status" value="1"/>
</dbReference>
<keyword evidence="3" id="KW-0255">Endonuclease</keyword>
<evidence type="ECO:0000313" key="3">
    <source>
        <dbReference type="EMBL" id="AET31606.1"/>
    </source>
</evidence>
<organism evidence="3 4">
    <name type="scientific">Pyrobaculum ferrireducens</name>
    <dbReference type="NCBI Taxonomy" id="1104324"/>
    <lineage>
        <taxon>Archaea</taxon>
        <taxon>Thermoproteota</taxon>
        <taxon>Thermoprotei</taxon>
        <taxon>Thermoproteales</taxon>
        <taxon>Thermoproteaceae</taxon>
        <taxon>Pyrobaculum</taxon>
    </lineage>
</organism>
<dbReference type="Proteomes" id="UP000005867">
    <property type="component" value="Chromosome"/>
</dbReference>
<dbReference type="Pfam" id="PF14528">
    <property type="entry name" value="LAGLIDADG_3"/>
    <property type="match status" value="1"/>
</dbReference>
<accession>G7VEI2</accession>
<keyword evidence="3" id="KW-0540">Nuclease</keyword>
<gene>
    <name evidence="3" type="ORF">P186_0140</name>
</gene>
<dbReference type="KEGG" id="pyr:P186_0140"/>
<proteinExistence type="predicted"/>
<evidence type="ECO:0000259" key="2">
    <source>
        <dbReference type="Pfam" id="PF14528"/>
    </source>
</evidence>
<feature type="domain" description="Homing endonuclease LAGLIDADG" evidence="2">
    <location>
        <begin position="142"/>
        <end position="221"/>
    </location>
</feature>
<dbReference type="EMBL" id="CP003098">
    <property type="protein sequence ID" value="AET31606.1"/>
    <property type="molecule type" value="Genomic_DNA"/>
</dbReference>
<sequence length="266" mass="30026">MAKAGGQNAPDGEGRKPGEQTGLKAGSKEERDLTNSQMCIMGCDRRSAIRLLPFVLSDGGVYRGREIYFTSTDEALVEHFRAVAHEAFGYKGYVVKRSNGAYVVRIKGRGYVECLADVVPEVVCKPRCAVKLPQELYRHADVAKWFIKVYASCDGGISVMLGKRGKYRFLVRRVFITAKDPDIRSQIAELWRTLGYRPHDDRDKHIYISNKEDLVKYAQEIRFLDGVKVTRNSKRFGGIEKNTLLDLVVKSYEDPHALDPFFPAAL</sequence>
<evidence type="ECO:0000256" key="1">
    <source>
        <dbReference type="SAM" id="MobiDB-lite"/>
    </source>
</evidence>
<dbReference type="HOGENOM" id="CLU_1044344_0_0_2"/>
<name>G7VEI2_9CREN</name>
<reference evidence="3 4" key="1">
    <citation type="journal article" date="2012" name="J. Bacteriol.">
        <title>Complete genome sequence of strain 1860, a crenarchaeon of the genus pyrobaculum able to grow with various electron acceptors.</title>
        <authorList>
            <person name="Mardanov A.V."/>
            <person name="Gumerov V.M."/>
            <person name="Slobodkina G.B."/>
            <person name="Beletsky A.V."/>
            <person name="Bonch-Osmolovskaya E.A."/>
            <person name="Ravin N.V."/>
            <person name="Skryabin K.G."/>
        </authorList>
    </citation>
    <scope>NUCLEOTIDE SEQUENCE [LARGE SCALE GENOMIC DNA]</scope>
    <source>
        <strain evidence="3 4">1860</strain>
    </source>
</reference>
<dbReference type="GO" id="GO:0004519">
    <property type="term" value="F:endonuclease activity"/>
    <property type="evidence" value="ECO:0007669"/>
    <property type="project" value="UniProtKB-KW"/>
</dbReference>
<dbReference type="AlphaFoldDB" id="G7VEI2"/>
<evidence type="ECO:0000313" key="4">
    <source>
        <dbReference type="Proteomes" id="UP000005867"/>
    </source>
</evidence>
<keyword evidence="3" id="KW-0378">Hydrolase</keyword>
<feature type="region of interest" description="Disordered" evidence="1">
    <location>
        <begin position="1"/>
        <end position="30"/>
    </location>
</feature>
<dbReference type="InterPro" id="IPR027434">
    <property type="entry name" value="Homing_endonucl"/>
</dbReference>
<dbReference type="InterPro" id="IPR004860">
    <property type="entry name" value="LAGLIDADG_dom"/>
</dbReference>